<accession>A0ABM8ZX87</accession>
<dbReference type="PANTHER" id="PTHR30118">
    <property type="entry name" value="HTH-TYPE TRANSCRIPTIONAL REGULATOR LEUO-RELATED"/>
    <property type="match status" value="1"/>
</dbReference>
<dbReference type="InterPro" id="IPR000847">
    <property type="entry name" value="LysR_HTH_N"/>
</dbReference>
<comment type="caution">
    <text evidence="6">The sequence shown here is derived from an EMBL/GenBank/DDBJ whole genome shotgun (WGS) entry which is preliminary data.</text>
</comment>
<dbReference type="InterPro" id="IPR050389">
    <property type="entry name" value="LysR-type_TF"/>
</dbReference>
<sequence length="309" mass="35063">MAHELDGLDLNLMRLLKAVVDNRSIKLAAMQLGISQPSASRAVMKLKTIFDDPLFIRKAHGVEPSPMAVRLAEVFDEMLHPIEKVLSEFEHFDPTRYQGEIAIVIDPILMDEQGAHLLSHCYAAFPKASFSFSHWSSYSQDEMLEGQHDYCILDQETQLSQDIYMRPLYREKRVILARDNHPVLVNCHQWKTVATLPLVTLPSADLYKPLCTVESEYQRMGYEPKVQLKSYNLRVAHQMLLQTDAILFASESTAKLMPGISCYDMPPVNDAFRQFVVSGGFLQVNRNHPLHLHLHEVMMAAFANGPGKA</sequence>
<evidence type="ECO:0000259" key="5">
    <source>
        <dbReference type="PROSITE" id="PS50931"/>
    </source>
</evidence>
<dbReference type="PANTHER" id="PTHR30118:SF15">
    <property type="entry name" value="TRANSCRIPTIONAL REGULATORY PROTEIN"/>
    <property type="match status" value="1"/>
</dbReference>
<organism evidence="6 7">
    <name type="scientific">Vibrio stylophorae</name>
    <dbReference type="NCBI Taxonomy" id="659351"/>
    <lineage>
        <taxon>Bacteria</taxon>
        <taxon>Pseudomonadati</taxon>
        <taxon>Pseudomonadota</taxon>
        <taxon>Gammaproteobacteria</taxon>
        <taxon>Vibrionales</taxon>
        <taxon>Vibrionaceae</taxon>
        <taxon>Vibrio</taxon>
    </lineage>
</organism>
<proteinExistence type="inferred from homology"/>
<evidence type="ECO:0000313" key="6">
    <source>
        <dbReference type="EMBL" id="CAH0535284.1"/>
    </source>
</evidence>
<dbReference type="Pfam" id="PF00126">
    <property type="entry name" value="HTH_1"/>
    <property type="match status" value="1"/>
</dbReference>
<comment type="similarity">
    <text evidence="1">Belongs to the LysR transcriptional regulatory family.</text>
</comment>
<dbReference type="RefSeq" id="WP_237468146.1">
    <property type="nucleotide sequence ID" value="NZ_CAKLDI010000002.1"/>
</dbReference>
<evidence type="ECO:0000313" key="7">
    <source>
        <dbReference type="Proteomes" id="UP000838672"/>
    </source>
</evidence>
<reference evidence="6" key="1">
    <citation type="submission" date="2021-11" db="EMBL/GenBank/DDBJ databases">
        <authorList>
            <person name="Rodrigo-Torres L."/>
            <person name="Arahal R. D."/>
            <person name="Lucena T."/>
        </authorList>
    </citation>
    <scope>NUCLEOTIDE SEQUENCE</scope>
    <source>
        <strain evidence="6">CECT 7929</strain>
    </source>
</reference>
<dbReference type="SUPFAM" id="SSF53850">
    <property type="entry name" value="Periplasmic binding protein-like II"/>
    <property type="match status" value="1"/>
</dbReference>
<evidence type="ECO:0000256" key="1">
    <source>
        <dbReference type="ARBA" id="ARBA00009437"/>
    </source>
</evidence>
<keyword evidence="2" id="KW-0805">Transcription regulation</keyword>
<feature type="domain" description="HTH lysR-type" evidence="5">
    <location>
        <begin position="8"/>
        <end position="65"/>
    </location>
</feature>
<dbReference type="EMBL" id="CAKLDI010000002">
    <property type="protein sequence ID" value="CAH0535284.1"/>
    <property type="molecule type" value="Genomic_DNA"/>
</dbReference>
<dbReference type="InterPro" id="IPR036390">
    <property type="entry name" value="WH_DNA-bd_sf"/>
</dbReference>
<evidence type="ECO:0000256" key="4">
    <source>
        <dbReference type="ARBA" id="ARBA00023163"/>
    </source>
</evidence>
<dbReference type="Pfam" id="PF03466">
    <property type="entry name" value="LysR_substrate"/>
    <property type="match status" value="1"/>
</dbReference>
<dbReference type="InterPro" id="IPR036388">
    <property type="entry name" value="WH-like_DNA-bd_sf"/>
</dbReference>
<keyword evidence="3" id="KW-0238">DNA-binding</keyword>
<keyword evidence="7" id="KW-1185">Reference proteome</keyword>
<gene>
    <name evidence="6" type="primary">yidZ_2</name>
    <name evidence="6" type="ORF">VST7929_02907</name>
</gene>
<dbReference type="Proteomes" id="UP000838672">
    <property type="component" value="Unassembled WGS sequence"/>
</dbReference>
<evidence type="ECO:0000256" key="2">
    <source>
        <dbReference type="ARBA" id="ARBA00023015"/>
    </source>
</evidence>
<dbReference type="Gene3D" id="3.40.190.10">
    <property type="entry name" value="Periplasmic binding protein-like II"/>
    <property type="match status" value="2"/>
</dbReference>
<dbReference type="PROSITE" id="PS50931">
    <property type="entry name" value="HTH_LYSR"/>
    <property type="match status" value="1"/>
</dbReference>
<dbReference type="SUPFAM" id="SSF46785">
    <property type="entry name" value="Winged helix' DNA-binding domain"/>
    <property type="match status" value="1"/>
</dbReference>
<evidence type="ECO:0000256" key="3">
    <source>
        <dbReference type="ARBA" id="ARBA00023125"/>
    </source>
</evidence>
<dbReference type="InterPro" id="IPR005119">
    <property type="entry name" value="LysR_subst-bd"/>
</dbReference>
<keyword evidence="4" id="KW-0804">Transcription</keyword>
<protein>
    <submittedName>
        <fullName evidence="6">HTH-type transcriptional regulator YidZ</fullName>
    </submittedName>
</protein>
<name>A0ABM8ZX87_9VIBR</name>
<dbReference type="Gene3D" id="1.10.10.10">
    <property type="entry name" value="Winged helix-like DNA-binding domain superfamily/Winged helix DNA-binding domain"/>
    <property type="match status" value="1"/>
</dbReference>